<dbReference type="InterPro" id="IPR029787">
    <property type="entry name" value="Nucleotide_cyclase"/>
</dbReference>
<dbReference type="SUPFAM" id="SSF55073">
    <property type="entry name" value="Nucleotide cyclase"/>
    <property type="match status" value="1"/>
</dbReference>
<dbReference type="NCBIfam" id="TIGR00254">
    <property type="entry name" value="GGDEF"/>
    <property type="match status" value="1"/>
</dbReference>
<dbReference type="Pfam" id="PF08447">
    <property type="entry name" value="PAS_3"/>
    <property type="match status" value="1"/>
</dbReference>
<feature type="transmembrane region" description="Helical" evidence="1">
    <location>
        <begin position="172"/>
        <end position="192"/>
    </location>
</feature>
<dbReference type="SMART" id="SM00086">
    <property type="entry name" value="PAC"/>
    <property type="match status" value="1"/>
</dbReference>
<dbReference type="Gene3D" id="3.30.450.20">
    <property type="entry name" value="PAS domain"/>
    <property type="match status" value="1"/>
</dbReference>
<dbReference type="Pfam" id="PF00990">
    <property type="entry name" value="GGDEF"/>
    <property type="match status" value="1"/>
</dbReference>
<dbReference type="KEGG" id="schv:BRCON_2019"/>
<keyword evidence="1" id="KW-1133">Transmembrane helix</keyword>
<dbReference type="SMART" id="SM00267">
    <property type="entry name" value="GGDEF"/>
    <property type="match status" value="1"/>
</dbReference>
<reference evidence="5 6" key="1">
    <citation type="submission" date="2018-05" db="EMBL/GenBank/DDBJ databases">
        <title>A metagenomic window into the 2 km-deep terrestrial subsurface aquifer revealed taxonomically and functionally diverse microbial community comprising novel uncultured bacterial lineages.</title>
        <authorList>
            <person name="Kadnikov V.V."/>
            <person name="Mardanov A.V."/>
            <person name="Beletsky A.V."/>
            <person name="Banks D."/>
            <person name="Pimenov N.V."/>
            <person name="Frank Y.A."/>
            <person name="Karnachuk O.V."/>
            <person name="Ravin N.V."/>
        </authorList>
    </citation>
    <scope>NUCLEOTIDE SEQUENCE [LARGE SCALE GENOMIC DNA]</scope>
    <source>
        <strain evidence="5">BY</strain>
    </source>
</reference>
<feature type="domain" description="GGDEF" evidence="4">
    <location>
        <begin position="377"/>
        <end position="510"/>
    </location>
</feature>
<dbReference type="InterPro" id="IPR043128">
    <property type="entry name" value="Rev_trsase/Diguanyl_cyclase"/>
</dbReference>
<dbReference type="Gene3D" id="3.30.70.270">
    <property type="match status" value="1"/>
</dbReference>
<dbReference type="InterPro" id="IPR013655">
    <property type="entry name" value="PAS_fold_3"/>
</dbReference>
<dbReference type="FunFam" id="3.30.70.270:FF:000001">
    <property type="entry name" value="Diguanylate cyclase domain protein"/>
    <property type="match status" value="1"/>
</dbReference>
<dbReference type="InterPro" id="IPR052163">
    <property type="entry name" value="DGC-Regulatory_Protein"/>
</dbReference>
<protein>
    <submittedName>
        <fullName evidence="5">Diguanylate cyclase/phosphodiesterase (GGDEF &amp; EAL domains) with PAS/PAC sensor(S)</fullName>
    </submittedName>
</protein>
<feature type="domain" description="PAC" evidence="3">
    <location>
        <begin position="292"/>
        <end position="344"/>
    </location>
</feature>
<organism evidence="5 6">
    <name type="scientific">Sumerlaea chitinivorans</name>
    <dbReference type="NCBI Taxonomy" id="2250252"/>
    <lineage>
        <taxon>Bacteria</taxon>
        <taxon>Candidatus Sumerlaeota</taxon>
        <taxon>Candidatus Sumerlaeia</taxon>
        <taxon>Candidatus Sumerlaeales</taxon>
        <taxon>Candidatus Sumerlaeaceae</taxon>
        <taxon>Candidatus Sumerlaea</taxon>
    </lineage>
</organism>
<dbReference type="InterPro" id="IPR000160">
    <property type="entry name" value="GGDEF_dom"/>
</dbReference>
<evidence type="ECO:0000256" key="1">
    <source>
        <dbReference type="SAM" id="Phobius"/>
    </source>
</evidence>
<accession>A0A2Z4Y714</accession>
<evidence type="ECO:0000259" key="3">
    <source>
        <dbReference type="PROSITE" id="PS50113"/>
    </source>
</evidence>
<evidence type="ECO:0000259" key="4">
    <source>
        <dbReference type="PROSITE" id="PS50887"/>
    </source>
</evidence>
<dbReference type="PROSITE" id="PS50112">
    <property type="entry name" value="PAS"/>
    <property type="match status" value="1"/>
</dbReference>
<dbReference type="InterPro" id="IPR001610">
    <property type="entry name" value="PAC"/>
</dbReference>
<evidence type="ECO:0000313" key="5">
    <source>
        <dbReference type="EMBL" id="AXA36796.1"/>
    </source>
</evidence>
<dbReference type="NCBIfam" id="TIGR00229">
    <property type="entry name" value="sensory_box"/>
    <property type="match status" value="1"/>
</dbReference>
<dbReference type="CDD" id="cd00130">
    <property type="entry name" value="PAS"/>
    <property type="match status" value="1"/>
</dbReference>
<keyword evidence="1" id="KW-0472">Membrane</keyword>
<name>A0A2Z4Y714_SUMC1</name>
<dbReference type="EMBL" id="CP030759">
    <property type="protein sequence ID" value="AXA36796.1"/>
    <property type="molecule type" value="Genomic_DNA"/>
</dbReference>
<dbReference type="AlphaFoldDB" id="A0A2Z4Y714"/>
<dbReference type="PROSITE" id="PS50887">
    <property type="entry name" value="GGDEF"/>
    <property type="match status" value="1"/>
</dbReference>
<dbReference type="PROSITE" id="PS50113">
    <property type="entry name" value="PAC"/>
    <property type="match status" value="1"/>
</dbReference>
<sequence>MLGVVLVFTVLAVGWAVVSMERANRANQRLTSYHLACERLHRRLVWNESNKSIYARAYASTADEQFKRGWVQATEELWQALKETSDTVGIAPELLQELTLRITSSRATEESAFRLGEEENAWTSAVLVLNSKAYNELRIKTRACLEKLNADMQRELARLASETDAKVHQGRLALWTASIAVLFGAVVVINSWQQWRRSLLKTLADQAHAIEALAESEARFRRAIAGANDGIWDWDLRSGTVFYSPRWKEMLGYGETELGNSLEEWFGRIHPEDQDAVEAALEAHLKGNSKYFESEFRMQHRSGEWRWMLARGVAERDESGSPSRIAGSVTDITLRKLTEEQFRHGAYHDPLTDLPNRQYFWEELERVAAKSVRNSHHRFALLYLDLDDFKAINDSYGHAVGDEYLREVARRLRGAVRPQDFVARVGGDEFVVLLDDVESDEAAHEVARRLESALAEPVETGLATLRTTVSIGVAVSTPSERDPATLLTQADQAMYEAKRQRKAQGAADGSHDFGGGL</sequence>
<dbReference type="InterPro" id="IPR000700">
    <property type="entry name" value="PAS-assoc_C"/>
</dbReference>
<dbReference type="SMART" id="SM00091">
    <property type="entry name" value="PAS"/>
    <property type="match status" value="1"/>
</dbReference>
<feature type="domain" description="PAS" evidence="2">
    <location>
        <begin position="216"/>
        <end position="288"/>
    </location>
</feature>
<keyword evidence="1" id="KW-0812">Transmembrane</keyword>
<dbReference type="PANTHER" id="PTHR46663:SF4">
    <property type="entry name" value="DIGUANYLATE CYCLASE DGCT-RELATED"/>
    <property type="match status" value="1"/>
</dbReference>
<dbReference type="SUPFAM" id="SSF55785">
    <property type="entry name" value="PYP-like sensor domain (PAS domain)"/>
    <property type="match status" value="1"/>
</dbReference>
<evidence type="ECO:0000313" key="6">
    <source>
        <dbReference type="Proteomes" id="UP000262583"/>
    </source>
</evidence>
<evidence type="ECO:0000259" key="2">
    <source>
        <dbReference type="PROSITE" id="PS50112"/>
    </source>
</evidence>
<dbReference type="CDD" id="cd01949">
    <property type="entry name" value="GGDEF"/>
    <property type="match status" value="1"/>
</dbReference>
<dbReference type="Proteomes" id="UP000262583">
    <property type="component" value="Chromosome"/>
</dbReference>
<dbReference type="InterPro" id="IPR000014">
    <property type="entry name" value="PAS"/>
</dbReference>
<proteinExistence type="predicted"/>
<dbReference type="PANTHER" id="PTHR46663">
    <property type="entry name" value="DIGUANYLATE CYCLASE DGCT-RELATED"/>
    <property type="match status" value="1"/>
</dbReference>
<dbReference type="InterPro" id="IPR035965">
    <property type="entry name" value="PAS-like_dom_sf"/>
</dbReference>
<gene>
    <name evidence="5" type="ORF">BRCON_2019</name>
</gene>